<organism evidence="3 4">
    <name type="scientific">Bizionia myxarmorum</name>
    <dbReference type="NCBI Taxonomy" id="291186"/>
    <lineage>
        <taxon>Bacteria</taxon>
        <taxon>Pseudomonadati</taxon>
        <taxon>Bacteroidota</taxon>
        <taxon>Flavobacteriia</taxon>
        <taxon>Flavobacteriales</taxon>
        <taxon>Flavobacteriaceae</taxon>
        <taxon>Bizionia</taxon>
    </lineage>
</organism>
<dbReference type="RefSeq" id="WP_148402877.1">
    <property type="nucleotide sequence ID" value="NZ_VSKK01000001.1"/>
</dbReference>
<proteinExistence type="predicted"/>
<feature type="chain" id="PRO_5023074769" evidence="1">
    <location>
        <begin position="21"/>
        <end position="234"/>
    </location>
</feature>
<evidence type="ECO:0000256" key="1">
    <source>
        <dbReference type="SAM" id="SignalP"/>
    </source>
</evidence>
<dbReference type="Proteomes" id="UP000323720">
    <property type="component" value="Unassembled WGS sequence"/>
</dbReference>
<keyword evidence="1" id="KW-0732">Signal</keyword>
<dbReference type="EMBL" id="VSKK01000001">
    <property type="protein sequence ID" value="TYB79140.1"/>
    <property type="molecule type" value="Genomic_DNA"/>
</dbReference>
<dbReference type="PANTHER" id="PTHR46361">
    <property type="entry name" value="ELECTRON CARRIER/ PROTEIN DISULFIDE OXIDOREDUCTASE"/>
    <property type="match status" value="1"/>
</dbReference>
<keyword evidence="4" id="KW-1185">Reference proteome</keyword>
<name>A0A5D0RBU0_9FLAO</name>
<feature type="signal peptide" evidence="1">
    <location>
        <begin position="1"/>
        <end position="20"/>
    </location>
</feature>
<gene>
    <name evidence="3" type="ORF">ES674_05035</name>
</gene>
<dbReference type="OrthoDB" id="526867at2"/>
<dbReference type="InterPro" id="IPR006869">
    <property type="entry name" value="DUF547"/>
</dbReference>
<feature type="domain" description="DUF547" evidence="2">
    <location>
        <begin position="68"/>
        <end position="173"/>
    </location>
</feature>
<evidence type="ECO:0000313" key="4">
    <source>
        <dbReference type="Proteomes" id="UP000323720"/>
    </source>
</evidence>
<accession>A0A5D0RBU0</accession>
<dbReference type="PANTHER" id="PTHR46361:SF3">
    <property type="entry name" value="ELECTRON CARRIER_ PROTEIN DISULFIDE OXIDOREDUCTASE"/>
    <property type="match status" value="1"/>
</dbReference>
<reference evidence="3 4" key="1">
    <citation type="submission" date="2019-08" db="EMBL/GenBank/DDBJ databases">
        <title>Genomes of Antarctic Bizionia species.</title>
        <authorList>
            <person name="Bowman J.P."/>
        </authorList>
    </citation>
    <scope>NUCLEOTIDE SEQUENCE [LARGE SCALE GENOMIC DNA]</scope>
    <source>
        <strain evidence="3 4">ADA-4</strain>
    </source>
</reference>
<dbReference type="AlphaFoldDB" id="A0A5D0RBU0"/>
<sequence>MKNRISILIVLIGLSMNAFAQKIEHSDWTNFLQKHVSKEGAVDYKSIKVNAAELNKYLNQFSEISPKDSWSKNETLAYWINAYNAFTVKLIIDNYPLKSIKDIKNPWDQEFIPINGKRLSLNHIEHDILRNMKEPRIHFSIVCASASCPKLQNKAFTSEKLEQQLTAATKEFLADVSKNKVQKENIDISKIFKWFSKDFKETGSIIDFLNTYSEIKISQNAKTSYMDYSWELND</sequence>
<evidence type="ECO:0000259" key="2">
    <source>
        <dbReference type="Pfam" id="PF04784"/>
    </source>
</evidence>
<evidence type="ECO:0000313" key="3">
    <source>
        <dbReference type="EMBL" id="TYB79140.1"/>
    </source>
</evidence>
<dbReference type="Pfam" id="PF04784">
    <property type="entry name" value="DUF547"/>
    <property type="match status" value="1"/>
</dbReference>
<comment type="caution">
    <text evidence="3">The sequence shown here is derived from an EMBL/GenBank/DDBJ whole genome shotgun (WGS) entry which is preliminary data.</text>
</comment>
<protein>
    <submittedName>
        <fullName evidence="3">DUF547 domain-containing protein</fullName>
    </submittedName>
</protein>